<evidence type="ECO:0000256" key="1">
    <source>
        <dbReference type="PROSITE-ProRule" id="PRU00409"/>
    </source>
</evidence>
<dbReference type="Gene3D" id="3.30.470.20">
    <property type="entry name" value="ATP-grasp fold, B domain"/>
    <property type="match status" value="1"/>
</dbReference>
<dbReference type="InterPro" id="IPR005479">
    <property type="entry name" value="CPAse_ATP-bd"/>
</dbReference>
<accession>A0A1J5I861</accession>
<dbReference type="Proteomes" id="UP000182344">
    <property type="component" value="Unassembled WGS sequence"/>
</dbReference>
<keyword evidence="1" id="KW-0067">ATP-binding</keyword>
<dbReference type="PROSITE" id="PS00867">
    <property type="entry name" value="CPSASE_2"/>
    <property type="match status" value="1"/>
</dbReference>
<gene>
    <name evidence="3" type="ORF">AUK05_01465</name>
</gene>
<keyword evidence="1" id="KW-0547">Nucleotide-binding</keyword>
<dbReference type="SUPFAM" id="SSF56059">
    <property type="entry name" value="Glutathione synthetase ATP-binding domain-like"/>
    <property type="match status" value="1"/>
</dbReference>
<organism evidence="3 4">
    <name type="scientific">Candidatus Shapirobacteria bacterium CG2_30_35_20</name>
    <dbReference type="NCBI Taxonomy" id="1805376"/>
    <lineage>
        <taxon>Bacteria</taxon>
        <taxon>Candidatus Shapironibacteriota</taxon>
    </lineage>
</organism>
<dbReference type="GO" id="GO:0046872">
    <property type="term" value="F:metal ion binding"/>
    <property type="evidence" value="ECO:0007669"/>
    <property type="project" value="InterPro"/>
</dbReference>
<protein>
    <recommendedName>
        <fullName evidence="2">ATP-grasp domain-containing protein</fullName>
    </recommendedName>
</protein>
<name>A0A1J5I861_9BACT</name>
<dbReference type="STRING" id="1805376.AUK05_01465"/>
<dbReference type="PROSITE" id="PS50975">
    <property type="entry name" value="ATP_GRASP"/>
    <property type="match status" value="1"/>
</dbReference>
<dbReference type="AlphaFoldDB" id="A0A1J5I861"/>
<dbReference type="InterPro" id="IPR011761">
    <property type="entry name" value="ATP-grasp"/>
</dbReference>
<evidence type="ECO:0000259" key="2">
    <source>
        <dbReference type="PROSITE" id="PS50975"/>
    </source>
</evidence>
<evidence type="ECO:0000313" key="4">
    <source>
        <dbReference type="Proteomes" id="UP000182344"/>
    </source>
</evidence>
<dbReference type="GO" id="GO:0005524">
    <property type="term" value="F:ATP binding"/>
    <property type="evidence" value="ECO:0007669"/>
    <property type="project" value="UniProtKB-UniRule"/>
</dbReference>
<comment type="caution">
    <text evidence="3">The sequence shown here is derived from an EMBL/GenBank/DDBJ whole genome shotgun (WGS) entry which is preliminary data.</text>
</comment>
<proteinExistence type="predicted"/>
<feature type="domain" description="ATP-grasp" evidence="2">
    <location>
        <begin position="221"/>
        <end position="297"/>
    </location>
</feature>
<dbReference type="EMBL" id="MNZO01000020">
    <property type="protein sequence ID" value="OIP87392.1"/>
    <property type="molecule type" value="Genomic_DNA"/>
</dbReference>
<sequence length="351" mass="40169">MNTEQLINSLPVDFFFLVVDQNLDIKLPQLKNFYSIYNPNLSQKNSGYLLSQPSTTNFIKKTTKKSGHQAAIVPFKPSAKIDLICKQNNWLRISNPAPLNRLLEDKIKFPSIIKNIPQLPFTIAPYTKQNVDKLIKKYTNIVAQTHFGWAGNSTKLITKYDPTIIPPNSICKFTPHLRGYSLLNNCCLTTNGLIQSPPALQFTGLPQYTTNPFATVGRQWPSMAPQKIINQVKNITTDFAKILIKIKYKGFFGLDFFITQNKVYLLECNPRLTASFAFYTNIEIKAKITPLFYYHLLEFTNPTVPPKENRFNNKQIIGSELTKRDESGVIIKKINDYKIFSNTYNKIKLNV</sequence>
<evidence type="ECO:0000313" key="3">
    <source>
        <dbReference type="EMBL" id="OIP87392.1"/>
    </source>
</evidence>
<reference evidence="3 4" key="1">
    <citation type="journal article" date="2016" name="Environ. Microbiol.">
        <title>Genomic resolution of a cold subsurface aquifer community provides metabolic insights for novel microbes adapted to high CO concentrations.</title>
        <authorList>
            <person name="Probst A.J."/>
            <person name="Castelle C.J."/>
            <person name="Singh A."/>
            <person name="Brown C.T."/>
            <person name="Anantharaman K."/>
            <person name="Sharon I."/>
            <person name="Hug L.A."/>
            <person name="Burstein D."/>
            <person name="Emerson J.B."/>
            <person name="Thomas B.C."/>
            <person name="Banfield J.F."/>
        </authorList>
    </citation>
    <scope>NUCLEOTIDE SEQUENCE [LARGE SCALE GENOMIC DNA]</scope>
    <source>
        <strain evidence="3">CG2_30_35_20</strain>
    </source>
</reference>